<proteinExistence type="predicted"/>
<protein>
    <submittedName>
        <fullName evidence="2">Uncharacterized protein</fullName>
    </submittedName>
</protein>
<accession>A0A4Z2H6I4</accession>
<dbReference type="EMBL" id="SRLO01000314">
    <property type="protein sequence ID" value="TNN61517.1"/>
    <property type="molecule type" value="Genomic_DNA"/>
</dbReference>
<dbReference type="AlphaFoldDB" id="A0A4Z2H6I4"/>
<comment type="caution">
    <text evidence="2">The sequence shown here is derived from an EMBL/GenBank/DDBJ whole genome shotgun (WGS) entry which is preliminary data.</text>
</comment>
<feature type="compositionally biased region" description="Gly residues" evidence="1">
    <location>
        <begin position="1"/>
        <end position="17"/>
    </location>
</feature>
<sequence>MDHLGHGGTEPHGGGGTEVETEVGGMEVEMEVAGWSETLNAKESRGFFRFSRVNILRVTGSRRKQPVVRMHPFERSQPIHPFHIYMDRKDWLTPRKAAKIKMSGKG</sequence>
<evidence type="ECO:0000256" key="1">
    <source>
        <dbReference type="SAM" id="MobiDB-lite"/>
    </source>
</evidence>
<evidence type="ECO:0000313" key="2">
    <source>
        <dbReference type="EMBL" id="TNN61517.1"/>
    </source>
</evidence>
<dbReference type="Proteomes" id="UP000314294">
    <property type="component" value="Unassembled WGS sequence"/>
</dbReference>
<organism evidence="2 3">
    <name type="scientific">Liparis tanakae</name>
    <name type="common">Tanaka's snailfish</name>
    <dbReference type="NCBI Taxonomy" id="230148"/>
    <lineage>
        <taxon>Eukaryota</taxon>
        <taxon>Metazoa</taxon>
        <taxon>Chordata</taxon>
        <taxon>Craniata</taxon>
        <taxon>Vertebrata</taxon>
        <taxon>Euteleostomi</taxon>
        <taxon>Actinopterygii</taxon>
        <taxon>Neopterygii</taxon>
        <taxon>Teleostei</taxon>
        <taxon>Neoteleostei</taxon>
        <taxon>Acanthomorphata</taxon>
        <taxon>Eupercaria</taxon>
        <taxon>Perciformes</taxon>
        <taxon>Cottioidei</taxon>
        <taxon>Cottales</taxon>
        <taxon>Liparidae</taxon>
        <taxon>Liparis</taxon>
    </lineage>
</organism>
<feature type="region of interest" description="Disordered" evidence="1">
    <location>
        <begin position="1"/>
        <end position="24"/>
    </location>
</feature>
<name>A0A4Z2H6I4_9TELE</name>
<gene>
    <name evidence="2" type="ORF">EYF80_028262</name>
</gene>
<evidence type="ECO:0000313" key="3">
    <source>
        <dbReference type="Proteomes" id="UP000314294"/>
    </source>
</evidence>
<keyword evidence="3" id="KW-1185">Reference proteome</keyword>
<reference evidence="2 3" key="1">
    <citation type="submission" date="2019-03" db="EMBL/GenBank/DDBJ databases">
        <title>First draft genome of Liparis tanakae, snailfish: a comprehensive survey of snailfish specific genes.</title>
        <authorList>
            <person name="Kim W."/>
            <person name="Song I."/>
            <person name="Jeong J.-H."/>
            <person name="Kim D."/>
            <person name="Kim S."/>
            <person name="Ryu S."/>
            <person name="Song J.Y."/>
            <person name="Lee S.K."/>
        </authorList>
    </citation>
    <scope>NUCLEOTIDE SEQUENCE [LARGE SCALE GENOMIC DNA]</scope>
    <source>
        <tissue evidence="2">Muscle</tissue>
    </source>
</reference>